<evidence type="ECO:0000313" key="2">
    <source>
        <dbReference type="Proteomes" id="UP000789405"/>
    </source>
</evidence>
<organism evidence="1 2">
    <name type="scientific">Dentiscutata erythropus</name>
    <dbReference type="NCBI Taxonomy" id="1348616"/>
    <lineage>
        <taxon>Eukaryota</taxon>
        <taxon>Fungi</taxon>
        <taxon>Fungi incertae sedis</taxon>
        <taxon>Mucoromycota</taxon>
        <taxon>Glomeromycotina</taxon>
        <taxon>Glomeromycetes</taxon>
        <taxon>Diversisporales</taxon>
        <taxon>Gigasporaceae</taxon>
        <taxon>Dentiscutata</taxon>
    </lineage>
</organism>
<name>A0A9N9JTM4_9GLOM</name>
<feature type="non-terminal residue" evidence="1">
    <location>
        <position position="1"/>
    </location>
</feature>
<dbReference type="OrthoDB" id="10594376at2759"/>
<dbReference type="AlphaFoldDB" id="A0A9N9JTM4"/>
<gene>
    <name evidence="1" type="ORF">DERYTH_LOCUS22287</name>
</gene>
<dbReference type="Proteomes" id="UP000789405">
    <property type="component" value="Unassembled WGS sequence"/>
</dbReference>
<accession>A0A9N9JTM4</accession>
<evidence type="ECO:0000313" key="1">
    <source>
        <dbReference type="EMBL" id="CAG8795485.1"/>
    </source>
</evidence>
<protein>
    <submittedName>
        <fullName evidence="1">17947_t:CDS:1</fullName>
    </submittedName>
</protein>
<comment type="caution">
    <text evidence="1">The sequence shown here is derived from an EMBL/GenBank/DDBJ whole genome shotgun (WGS) entry which is preliminary data.</text>
</comment>
<keyword evidence="2" id="KW-1185">Reference proteome</keyword>
<proteinExistence type="predicted"/>
<reference evidence="1" key="1">
    <citation type="submission" date="2021-06" db="EMBL/GenBank/DDBJ databases">
        <authorList>
            <person name="Kallberg Y."/>
            <person name="Tangrot J."/>
            <person name="Rosling A."/>
        </authorList>
    </citation>
    <scope>NUCLEOTIDE SEQUENCE</scope>
    <source>
        <strain evidence="1">MA453B</strain>
    </source>
</reference>
<sequence length="105" mass="12833">INNCNNKNIEKLPLLINEFVQKGNDHVFYQIFDNYYDRKLYFLLTKYNINEWQKNFGKLMYNNDVKIYNEKMSWRIEKATILNFNEKSEKEIINLLKTKLEKISV</sequence>
<dbReference type="EMBL" id="CAJVPY010030500">
    <property type="protein sequence ID" value="CAG8795485.1"/>
    <property type="molecule type" value="Genomic_DNA"/>
</dbReference>